<dbReference type="STRING" id="545619.SAMN04489860_0668"/>
<sequence>MTVPTEPTGPTQKQSAPEQPPFAPQNPAPVATKSWFARHKILTGIGGVIVLIIAVNVLGGGGDDGDVAATTGDATAVEESAVESEDAAADTADTADAEDAPKEEAPKEEPAETTPGIGDAVRDGKFEFTVTGVETGVASVGNEYLSQEAQGQYVLVSMSVENIGDESQYFFGDNQSLTDTEGRTHSADSSASIYLEESDSLATEINPGNSVDGIVAFDVPADAVPATIDLHDSAFSGGIVVTLK</sequence>
<dbReference type="InterPro" id="IPR029050">
    <property type="entry name" value="Immunoprotect_excell_Ig-like"/>
</dbReference>
<keyword evidence="1" id="KW-0732">Signal</keyword>
<keyword evidence="5" id="KW-1185">Reference proteome</keyword>
<evidence type="ECO:0000313" key="5">
    <source>
        <dbReference type="Proteomes" id="UP000185663"/>
    </source>
</evidence>
<feature type="compositionally biased region" description="Pro residues" evidence="2">
    <location>
        <begin position="18"/>
        <end position="27"/>
    </location>
</feature>
<feature type="compositionally biased region" description="Basic and acidic residues" evidence="2">
    <location>
        <begin position="99"/>
        <end position="110"/>
    </location>
</feature>
<dbReference type="Gene3D" id="2.60.40.1240">
    <property type="match status" value="1"/>
</dbReference>
<dbReference type="OrthoDB" id="3430849at2"/>
<evidence type="ECO:0000256" key="1">
    <source>
        <dbReference type="ARBA" id="ARBA00022729"/>
    </source>
</evidence>
<dbReference type="Pfam" id="PF11611">
    <property type="entry name" value="DUF4352"/>
    <property type="match status" value="1"/>
</dbReference>
<feature type="region of interest" description="Disordered" evidence="2">
    <location>
        <begin position="1"/>
        <end position="29"/>
    </location>
</feature>
<organism evidence="4 5">
    <name type="scientific">Paraoerskovia marina</name>
    <dbReference type="NCBI Taxonomy" id="545619"/>
    <lineage>
        <taxon>Bacteria</taxon>
        <taxon>Bacillati</taxon>
        <taxon>Actinomycetota</taxon>
        <taxon>Actinomycetes</taxon>
        <taxon>Micrococcales</taxon>
        <taxon>Cellulomonadaceae</taxon>
        <taxon>Paraoerskovia</taxon>
    </lineage>
</organism>
<dbReference type="InterPro" id="IPR029051">
    <property type="entry name" value="DUF4352"/>
</dbReference>
<dbReference type="Proteomes" id="UP000185663">
    <property type="component" value="Chromosome I"/>
</dbReference>
<dbReference type="EMBL" id="LT629776">
    <property type="protein sequence ID" value="SDS04565.1"/>
    <property type="molecule type" value="Genomic_DNA"/>
</dbReference>
<feature type="compositionally biased region" description="Acidic residues" evidence="2">
    <location>
        <begin position="80"/>
        <end position="98"/>
    </location>
</feature>
<name>A0A1H1P0K7_9CELL</name>
<dbReference type="eggNOG" id="COG0515">
    <property type="taxonomic scope" value="Bacteria"/>
</dbReference>
<protein>
    <recommendedName>
        <fullName evidence="3">DUF4352 domain-containing protein</fullName>
    </recommendedName>
</protein>
<feature type="region of interest" description="Disordered" evidence="2">
    <location>
        <begin position="75"/>
        <end position="121"/>
    </location>
</feature>
<evidence type="ECO:0000313" key="4">
    <source>
        <dbReference type="EMBL" id="SDS04565.1"/>
    </source>
</evidence>
<accession>A0A1H1P0K7</accession>
<feature type="compositionally biased region" description="Polar residues" evidence="2">
    <location>
        <begin position="8"/>
        <end position="17"/>
    </location>
</feature>
<dbReference type="AlphaFoldDB" id="A0A1H1P0K7"/>
<evidence type="ECO:0000259" key="3">
    <source>
        <dbReference type="Pfam" id="PF11611"/>
    </source>
</evidence>
<reference evidence="4 5" key="1">
    <citation type="submission" date="2016-10" db="EMBL/GenBank/DDBJ databases">
        <authorList>
            <person name="de Groot N.N."/>
        </authorList>
    </citation>
    <scope>NUCLEOTIDE SEQUENCE [LARGE SCALE GENOMIC DNA]</scope>
    <source>
        <strain evidence="4 5">DSM 22126</strain>
    </source>
</reference>
<dbReference type="RefSeq" id="WP_083371586.1">
    <property type="nucleotide sequence ID" value="NZ_LT629776.1"/>
</dbReference>
<evidence type="ECO:0000256" key="2">
    <source>
        <dbReference type="SAM" id="MobiDB-lite"/>
    </source>
</evidence>
<gene>
    <name evidence="4" type="ORF">SAMN04489860_0668</name>
</gene>
<proteinExistence type="predicted"/>
<feature type="domain" description="DUF4352" evidence="3">
    <location>
        <begin position="116"/>
        <end position="238"/>
    </location>
</feature>